<dbReference type="RefSeq" id="WP_345556804.1">
    <property type="nucleotide sequence ID" value="NZ_BAABIK010000013.1"/>
</dbReference>
<evidence type="ECO:0000313" key="3">
    <source>
        <dbReference type="EMBL" id="GAA4942633.1"/>
    </source>
</evidence>
<name>A0ABP9GGE3_9ACTN</name>
<evidence type="ECO:0000256" key="2">
    <source>
        <dbReference type="SAM" id="Phobius"/>
    </source>
</evidence>
<reference evidence="4" key="1">
    <citation type="journal article" date="2019" name="Int. J. Syst. Evol. Microbiol.">
        <title>The Global Catalogue of Microorganisms (GCM) 10K type strain sequencing project: providing services to taxonomists for standard genome sequencing and annotation.</title>
        <authorList>
            <consortium name="The Broad Institute Genomics Platform"/>
            <consortium name="The Broad Institute Genome Sequencing Center for Infectious Disease"/>
            <person name="Wu L."/>
            <person name="Ma J."/>
        </authorList>
    </citation>
    <scope>NUCLEOTIDE SEQUENCE [LARGE SCALE GENOMIC DNA]</scope>
    <source>
        <strain evidence="4">JCM 18123</strain>
    </source>
</reference>
<dbReference type="Proteomes" id="UP001499993">
    <property type="component" value="Unassembled WGS sequence"/>
</dbReference>
<comment type="caution">
    <text evidence="3">The sequence shown here is derived from an EMBL/GenBank/DDBJ whole genome shotgun (WGS) entry which is preliminary data.</text>
</comment>
<sequence>MGADTAGHAARRAARRAGARAAGAAVWTPFPLLAAQGARLCSPVVRGLSAAALALLAASALSSAAAGLRSARALVLARAAPAPQSDPPPARRDGAAPASEETAASGESPARIPVQRPPEPVPPAVPVPPQWTAPPRPPAQRPAPPRTGTAGADPAPPEHPPPDPPEQDAPQRKRGAAARPRWRFAGGAWRPAALWWLRVAVLVQVAAVLAGSVTVGAPSAPPVQAAALLHGPLLGPVLFAGAAQAAAAAAIAAAARTSRLPAVFSLVLLAGTAAQGRLAGVDQVYVLLLGAVLVAPGLWVALWAWGWRWPEPDGAEARVQAPAD</sequence>
<feature type="region of interest" description="Disordered" evidence="1">
    <location>
        <begin position="79"/>
        <end position="179"/>
    </location>
</feature>
<feature type="transmembrane region" description="Helical" evidence="2">
    <location>
        <begin position="47"/>
        <end position="68"/>
    </location>
</feature>
<feature type="compositionally biased region" description="Pro residues" evidence="1">
    <location>
        <begin position="115"/>
        <end position="145"/>
    </location>
</feature>
<gene>
    <name evidence="3" type="ORF">GCM10023224_26350</name>
</gene>
<dbReference type="PRINTS" id="PR01217">
    <property type="entry name" value="PRICHEXTENSN"/>
</dbReference>
<proteinExistence type="predicted"/>
<keyword evidence="4" id="KW-1185">Reference proteome</keyword>
<feature type="transmembrane region" description="Helical" evidence="2">
    <location>
        <begin position="260"/>
        <end position="278"/>
    </location>
</feature>
<dbReference type="EMBL" id="BAABIK010000013">
    <property type="protein sequence ID" value="GAA4942633.1"/>
    <property type="molecule type" value="Genomic_DNA"/>
</dbReference>
<keyword evidence="2" id="KW-0472">Membrane</keyword>
<organism evidence="3 4">
    <name type="scientific">Streptomonospora halophila</name>
    <dbReference type="NCBI Taxonomy" id="427369"/>
    <lineage>
        <taxon>Bacteria</taxon>
        <taxon>Bacillati</taxon>
        <taxon>Actinomycetota</taxon>
        <taxon>Actinomycetes</taxon>
        <taxon>Streptosporangiales</taxon>
        <taxon>Nocardiopsidaceae</taxon>
        <taxon>Streptomonospora</taxon>
    </lineage>
</organism>
<feature type="transmembrane region" description="Helical" evidence="2">
    <location>
        <begin position="284"/>
        <end position="305"/>
    </location>
</feature>
<feature type="transmembrane region" description="Helical" evidence="2">
    <location>
        <begin position="233"/>
        <end position="253"/>
    </location>
</feature>
<evidence type="ECO:0000256" key="1">
    <source>
        <dbReference type="SAM" id="MobiDB-lite"/>
    </source>
</evidence>
<accession>A0ABP9GGE3</accession>
<keyword evidence="2" id="KW-1133">Transmembrane helix</keyword>
<feature type="transmembrane region" description="Helical" evidence="2">
    <location>
        <begin position="193"/>
        <end position="213"/>
    </location>
</feature>
<protein>
    <submittedName>
        <fullName evidence="3">Uncharacterized protein</fullName>
    </submittedName>
</protein>
<feature type="compositionally biased region" description="Pro residues" evidence="1">
    <location>
        <begin position="154"/>
        <end position="164"/>
    </location>
</feature>
<evidence type="ECO:0000313" key="4">
    <source>
        <dbReference type="Proteomes" id="UP001499993"/>
    </source>
</evidence>
<keyword evidence="2" id="KW-0812">Transmembrane</keyword>